<comment type="caution">
    <text evidence="1">The sequence shown here is derived from an EMBL/GenBank/DDBJ whole genome shotgun (WGS) entry which is preliminary data.</text>
</comment>
<evidence type="ECO:0000313" key="1">
    <source>
        <dbReference type="EMBL" id="MDN3571584.1"/>
    </source>
</evidence>
<gene>
    <name evidence="1" type="ORF">QWZ18_13240</name>
</gene>
<reference evidence="2" key="1">
    <citation type="journal article" date="2019" name="Int. J. Syst. Evol. Microbiol.">
        <title>The Global Catalogue of Microorganisms (GCM) 10K type strain sequencing project: providing services to taxonomists for standard genome sequencing and annotation.</title>
        <authorList>
            <consortium name="The Broad Institute Genomics Platform"/>
            <consortium name="The Broad Institute Genome Sequencing Center for Infectious Disease"/>
            <person name="Wu L."/>
            <person name="Ma J."/>
        </authorList>
    </citation>
    <scope>NUCLEOTIDE SEQUENCE [LARGE SCALE GENOMIC DNA]</scope>
    <source>
        <strain evidence="2">CECT 7806</strain>
    </source>
</reference>
<dbReference type="EMBL" id="JAUFPT010000040">
    <property type="protein sequence ID" value="MDN3571584.1"/>
    <property type="molecule type" value="Genomic_DNA"/>
</dbReference>
<accession>A0ABT8ANW7</accession>
<keyword evidence="2" id="KW-1185">Reference proteome</keyword>
<sequence>MGYIIAGANLANVEKPSVVDQVETATEALEKVQRLERDDYHVRTSTAEGEDLSVATLAARIVLDEA</sequence>
<evidence type="ECO:0000313" key="2">
    <source>
        <dbReference type="Proteomes" id="UP001244297"/>
    </source>
</evidence>
<dbReference type="RefSeq" id="WP_290355832.1">
    <property type="nucleotide sequence ID" value="NZ_JAUFPT010000040.1"/>
</dbReference>
<organism evidence="1 2">
    <name type="scientific">Methylobacterium longum</name>
    <dbReference type="NCBI Taxonomy" id="767694"/>
    <lineage>
        <taxon>Bacteria</taxon>
        <taxon>Pseudomonadati</taxon>
        <taxon>Pseudomonadota</taxon>
        <taxon>Alphaproteobacteria</taxon>
        <taxon>Hyphomicrobiales</taxon>
        <taxon>Methylobacteriaceae</taxon>
        <taxon>Methylobacterium</taxon>
    </lineage>
</organism>
<name>A0ABT8ANW7_9HYPH</name>
<proteinExistence type="predicted"/>
<protein>
    <submittedName>
        <fullName evidence="1">Uncharacterized protein</fullName>
    </submittedName>
</protein>
<dbReference type="Proteomes" id="UP001244297">
    <property type="component" value="Unassembled WGS sequence"/>
</dbReference>